<proteinExistence type="inferred from homology"/>
<dbReference type="FunCoup" id="B2A6X2">
    <property type="interactions" value="335"/>
</dbReference>
<dbReference type="InterPro" id="IPR017926">
    <property type="entry name" value="GATASE"/>
</dbReference>
<dbReference type="STRING" id="457570.Nther_1999"/>
<evidence type="ECO:0000256" key="10">
    <source>
        <dbReference type="HAMAP-Rule" id="MF_00278"/>
    </source>
</evidence>
<gene>
    <name evidence="10" type="primary">hisH</name>
    <name evidence="13" type="ordered locus">Nther_1999</name>
</gene>
<comment type="catalytic activity">
    <reaction evidence="8 10">
        <text>5-[(5-phospho-1-deoxy-D-ribulos-1-ylimino)methylamino]-1-(5-phospho-beta-D-ribosyl)imidazole-4-carboxamide + L-glutamine = D-erythro-1-(imidazol-4-yl)glycerol 3-phosphate + 5-amino-1-(5-phospho-beta-D-ribosyl)imidazole-4-carboxamide + L-glutamate + H(+)</text>
        <dbReference type="Rhea" id="RHEA:24793"/>
        <dbReference type="ChEBI" id="CHEBI:15378"/>
        <dbReference type="ChEBI" id="CHEBI:29985"/>
        <dbReference type="ChEBI" id="CHEBI:58278"/>
        <dbReference type="ChEBI" id="CHEBI:58359"/>
        <dbReference type="ChEBI" id="CHEBI:58475"/>
        <dbReference type="ChEBI" id="CHEBI:58525"/>
        <dbReference type="EC" id="4.3.2.10"/>
    </reaction>
</comment>
<keyword evidence="4 10" id="KW-0378">Hydrolase</keyword>
<dbReference type="SUPFAM" id="SSF52317">
    <property type="entry name" value="Class I glutamine amidotransferase-like"/>
    <property type="match status" value="1"/>
</dbReference>
<dbReference type="UniPathway" id="UPA00031">
    <property type="reaction ID" value="UER00010"/>
</dbReference>
<dbReference type="EC" id="3.5.1.2" evidence="10"/>
<reference evidence="13 14" key="1">
    <citation type="submission" date="2008-04" db="EMBL/GenBank/DDBJ databases">
        <title>Complete sequence of chromosome of Natranaerobius thermophilus JW/NM-WN-LF.</title>
        <authorList>
            <consortium name="US DOE Joint Genome Institute"/>
            <person name="Copeland A."/>
            <person name="Lucas S."/>
            <person name="Lapidus A."/>
            <person name="Glavina del Rio T."/>
            <person name="Dalin E."/>
            <person name="Tice H."/>
            <person name="Bruce D."/>
            <person name="Goodwin L."/>
            <person name="Pitluck S."/>
            <person name="Chertkov O."/>
            <person name="Brettin T."/>
            <person name="Detter J.C."/>
            <person name="Han C."/>
            <person name="Kuske C.R."/>
            <person name="Schmutz J."/>
            <person name="Larimer F."/>
            <person name="Land M."/>
            <person name="Hauser L."/>
            <person name="Kyrpides N."/>
            <person name="Lykidis A."/>
            <person name="Mesbah N.M."/>
            <person name="Wiegel J."/>
        </authorList>
    </citation>
    <scope>NUCLEOTIDE SEQUENCE [LARGE SCALE GENOMIC DNA]</scope>
    <source>
        <strain evidence="14">ATCC BAA-1301 / DSM 18059 / JW/NM-WN-LF</strain>
    </source>
</reference>
<dbReference type="OrthoDB" id="9807137at2"/>
<dbReference type="RefSeq" id="WP_012448423.1">
    <property type="nucleotide sequence ID" value="NC_010718.1"/>
</dbReference>
<evidence type="ECO:0000256" key="2">
    <source>
        <dbReference type="ARBA" id="ARBA00011152"/>
    </source>
</evidence>
<dbReference type="EC" id="4.3.2.10" evidence="10"/>
<evidence type="ECO:0000313" key="13">
    <source>
        <dbReference type="EMBL" id="ACB85566.1"/>
    </source>
</evidence>
<feature type="active site" evidence="10 11">
    <location>
        <position position="186"/>
    </location>
</feature>
<keyword evidence="3 10" id="KW-0028">Amino-acid biosynthesis</keyword>
<sequence>MIGIIDYGVGNLFSVKNALDYLEINSEITDSPEKLTNYSALILPGVGSFKEGMSMLKEQGFQDIIRERVKAGVPLLGICLGMQLLFTEGEEGDAERNATPGLALIDGRITKFPQDVMVPHVGWNQVNISNSHPVFDHIDGEYFYFVHSYRAELDQLSEDVLIGQTSYYESFPSIVGQDNILGVQFHPEKSSHAGLSILKVFGGMMG</sequence>
<dbReference type="GO" id="GO:0000107">
    <property type="term" value="F:imidazoleglycerol-phosphate synthase activity"/>
    <property type="evidence" value="ECO:0007669"/>
    <property type="project" value="UniProtKB-UniRule"/>
</dbReference>
<name>B2A6X2_NATTJ</name>
<comment type="catalytic activity">
    <reaction evidence="9 10">
        <text>L-glutamine + H2O = L-glutamate + NH4(+)</text>
        <dbReference type="Rhea" id="RHEA:15889"/>
        <dbReference type="ChEBI" id="CHEBI:15377"/>
        <dbReference type="ChEBI" id="CHEBI:28938"/>
        <dbReference type="ChEBI" id="CHEBI:29985"/>
        <dbReference type="ChEBI" id="CHEBI:58359"/>
        <dbReference type="EC" id="3.5.1.2"/>
    </reaction>
</comment>
<dbReference type="GO" id="GO:0016829">
    <property type="term" value="F:lyase activity"/>
    <property type="evidence" value="ECO:0007669"/>
    <property type="project" value="UniProtKB-KW"/>
</dbReference>
<dbReference type="AlphaFoldDB" id="B2A6X2"/>
<evidence type="ECO:0000256" key="4">
    <source>
        <dbReference type="ARBA" id="ARBA00022801"/>
    </source>
</evidence>
<evidence type="ECO:0000256" key="11">
    <source>
        <dbReference type="PIRSR" id="PIRSR000495-1"/>
    </source>
</evidence>
<reference evidence="13 14" key="2">
    <citation type="journal article" date="2011" name="J. Bacteriol.">
        <title>Complete genome sequence of the anaerobic, halophilic alkalithermophile Natranaerobius thermophilus JW/NM-WN-LF.</title>
        <authorList>
            <person name="Zhao B."/>
            <person name="Mesbah N.M."/>
            <person name="Dalin E."/>
            <person name="Goodwin L."/>
            <person name="Nolan M."/>
            <person name="Pitluck S."/>
            <person name="Chertkov O."/>
            <person name="Brettin T.S."/>
            <person name="Han J."/>
            <person name="Larimer F.W."/>
            <person name="Land M.L."/>
            <person name="Hauser L."/>
            <person name="Kyrpides N."/>
            <person name="Wiegel J."/>
        </authorList>
    </citation>
    <scope>NUCLEOTIDE SEQUENCE [LARGE SCALE GENOMIC DNA]</scope>
    <source>
        <strain evidence="14">ATCC BAA-1301 / DSM 18059 / JW/NM-WN-LF</strain>
    </source>
</reference>
<keyword evidence="10" id="KW-0963">Cytoplasm</keyword>
<evidence type="ECO:0000259" key="12">
    <source>
        <dbReference type="Pfam" id="PF00117"/>
    </source>
</evidence>
<dbReference type="GO" id="GO:0005737">
    <property type="term" value="C:cytoplasm"/>
    <property type="evidence" value="ECO:0007669"/>
    <property type="project" value="UniProtKB-SubCell"/>
</dbReference>
<dbReference type="CDD" id="cd01748">
    <property type="entry name" value="GATase1_IGP_Synthase"/>
    <property type="match status" value="1"/>
</dbReference>
<keyword evidence="14" id="KW-1185">Reference proteome</keyword>
<comment type="subunit">
    <text evidence="2 10">Heterodimer of HisH and HisF.</text>
</comment>
<dbReference type="NCBIfam" id="TIGR01855">
    <property type="entry name" value="IMP_synth_hisH"/>
    <property type="match status" value="1"/>
</dbReference>
<evidence type="ECO:0000256" key="6">
    <source>
        <dbReference type="ARBA" id="ARBA00023102"/>
    </source>
</evidence>
<comment type="subcellular location">
    <subcellularLocation>
        <location evidence="10">Cytoplasm</location>
    </subcellularLocation>
</comment>
<protein>
    <recommendedName>
        <fullName evidence="10">Imidazole glycerol phosphate synthase subunit HisH</fullName>
        <ecNumber evidence="10">4.3.2.10</ecNumber>
    </recommendedName>
    <alternativeName>
        <fullName evidence="10">IGP synthase glutaminase subunit</fullName>
        <ecNumber evidence="10">3.5.1.2</ecNumber>
    </alternativeName>
    <alternativeName>
        <fullName evidence="10">IGP synthase subunit HisH</fullName>
    </alternativeName>
    <alternativeName>
        <fullName evidence="10">ImGP synthase subunit HisH</fullName>
        <shortName evidence="10">IGPS subunit HisH</shortName>
    </alternativeName>
</protein>
<evidence type="ECO:0000256" key="9">
    <source>
        <dbReference type="ARBA" id="ARBA00049534"/>
    </source>
</evidence>
<feature type="active site" evidence="10 11">
    <location>
        <position position="188"/>
    </location>
</feature>
<evidence type="ECO:0000256" key="7">
    <source>
        <dbReference type="ARBA" id="ARBA00023239"/>
    </source>
</evidence>
<dbReference type="PANTHER" id="PTHR42701">
    <property type="entry name" value="IMIDAZOLE GLYCEROL PHOSPHATE SYNTHASE SUBUNIT HISH"/>
    <property type="match status" value="1"/>
</dbReference>
<dbReference type="InterPro" id="IPR029062">
    <property type="entry name" value="Class_I_gatase-like"/>
</dbReference>
<dbReference type="KEGG" id="nth:Nther_1999"/>
<dbReference type="InterPro" id="IPR010139">
    <property type="entry name" value="Imidazole-glycPsynth_HisH"/>
</dbReference>
<keyword evidence="7 10" id="KW-0456">Lyase</keyword>
<evidence type="ECO:0000313" key="14">
    <source>
        <dbReference type="Proteomes" id="UP000001683"/>
    </source>
</evidence>
<dbReference type="eggNOG" id="COG0118">
    <property type="taxonomic scope" value="Bacteria"/>
</dbReference>
<keyword evidence="13" id="KW-0808">Transferase</keyword>
<dbReference type="PROSITE" id="PS51273">
    <property type="entry name" value="GATASE_TYPE_1"/>
    <property type="match status" value="1"/>
</dbReference>
<dbReference type="PANTHER" id="PTHR42701:SF1">
    <property type="entry name" value="IMIDAZOLE GLYCEROL PHOSPHATE SYNTHASE SUBUNIT HISH"/>
    <property type="match status" value="1"/>
</dbReference>
<keyword evidence="5 10" id="KW-0315">Glutamine amidotransferase</keyword>
<comment type="function">
    <text evidence="10">IGPS catalyzes the conversion of PRFAR and glutamine to IGP, AICAR and glutamate. The HisH subunit catalyzes the hydrolysis of glutamine to glutamate and ammonia as part of the synthesis of IGP and AICAR. The resulting ammonia molecule is channeled to the active site of HisF.</text>
</comment>
<keyword evidence="6 10" id="KW-0368">Histidine biosynthesis</keyword>
<dbReference type="EMBL" id="CP001034">
    <property type="protein sequence ID" value="ACB85566.1"/>
    <property type="molecule type" value="Genomic_DNA"/>
</dbReference>
<dbReference type="Proteomes" id="UP000001683">
    <property type="component" value="Chromosome"/>
</dbReference>
<dbReference type="HAMAP" id="MF_00278">
    <property type="entry name" value="HisH"/>
    <property type="match status" value="1"/>
</dbReference>
<evidence type="ECO:0000256" key="3">
    <source>
        <dbReference type="ARBA" id="ARBA00022605"/>
    </source>
</evidence>
<dbReference type="HOGENOM" id="CLU_071837_2_2_9"/>
<accession>B2A6X2</accession>
<dbReference type="Pfam" id="PF00117">
    <property type="entry name" value="GATase"/>
    <property type="match status" value="1"/>
</dbReference>
<organism evidence="13 14">
    <name type="scientific">Natranaerobius thermophilus (strain ATCC BAA-1301 / DSM 18059 / JW/NM-WN-LF)</name>
    <dbReference type="NCBI Taxonomy" id="457570"/>
    <lineage>
        <taxon>Bacteria</taxon>
        <taxon>Bacillati</taxon>
        <taxon>Bacillota</taxon>
        <taxon>Clostridia</taxon>
        <taxon>Natranaerobiales</taxon>
        <taxon>Natranaerobiaceae</taxon>
        <taxon>Natranaerobius</taxon>
    </lineage>
</organism>
<dbReference type="InParanoid" id="B2A6X2"/>
<dbReference type="PIRSF" id="PIRSF000495">
    <property type="entry name" value="Amidotransf_hisH"/>
    <property type="match status" value="1"/>
</dbReference>
<evidence type="ECO:0000256" key="5">
    <source>
        <dbReference type="ARBA" id="ARBA00022962"/>
    </source>
</evidence>
<feature type="domain" description="Glutamine amidotransferase" evidence="12">
    <location>
        <begin position="4"/>
        <end position="193"/>
    </location>
</feature>
<comment type="pathway">
    <text evidence="1 10">Amino-acid biosynthesis; L-histidine biosynthesis; L-histidine from 5-phospho-alpha-D-ribose 1-diphosphate: step 5/9.</text>
</comment>
<feature type="active site" description="Nucleophile" evidence="10 11">
    <location>
        <position position="79"/>
    </location>
</feature>
<dbReference type="GO" id="GO:0000105">
    <property type="term" value="P:L-histidine biosynthetic process"/>
    <property type="evidence" value="ECO:0007669"/>
    <property type="project" value="UniProtKB-UniRule"/>
</dbReference>
<dbReference type="GO" id="GO:0004359">
    <property type="term" value="F:glutaminase activity"/>
    <property type="evidence" value="ECO:0007669"/>
    <property type="project" value="UniProtKB-EC"/>
</dbReference>
<dbReference type="PROSITE" id="PS51274">
    <property type="entry name" value="GATASE_COBBQ"/>
    <property type="match status" value="1"/>
</dbReference>
<evidence type="ECO:0000256" key="8">
    <source>
        <dbReference type="ARBA" id="ARBA00047838"/>
    </source>
</evidence>
<evidence type="ECO:0000256" key="1">
    <source>
        <dbReference type="ARBA" id="ARBA00005091"/>
    </source>
</evidence>
<dbReference type="Gene3D" id="3.40.50.880">
    <property type="match status" value="1"/>
</dbReference>